<keyword evidence="6" id="KW-1185">Reference proteome</keyword>
<keyword evidence="1" id="KW-0678">Repressor</keyword>
<dbReference type="Gene3D" id="1.10.10.10">
    <property type="entry name" value="Winged helix-like DNA-binding domain superfamily/Winged helix DNA-binding domain"/>
    <property type="match status" value="1"/>
</dbReference>
<dbReference type="GO" id="GO:0003700">
    <property type="term" value="F:DNA-binding transcription factor activity"/>
    <property type="evidence" value="ECO:0007669"/>
    <property type="project" value="InterPro"/>
</dbReference>
<accession>A0A4P6KTE2</accession>
<evidence type="ECO:0000256" key="3">
    <source>
        <dbReference type="ARBA" id="ARBA00023163"/>
    </source>
</evidence>
<feature type="domain" description="HTH deoR-type" evidence="4">
    <location>
        <begin position="5"/>
        <end position="60"/>
    </location>
</feature>
<dbReference type="PANTHER" id="PTHR30363:SF4">
    <property type="entry name" value="GLYCEROL-3-PHOSPHATE REGULON REPRESSOR"/>
    <property type="match status" value="1"/>
</dbReference>
<keyword evidence="2" id="KW-0805">Transcription regulation</keyword>
<dbReference type="KEGG" id="plue:EWM63_01345"/>
<dbReference type="OrthoDB" id="9814815at2"/>
<dbReference type="SUPFAM" id="SSF46785">
    <property type="entry name" value="Winged helix' DNA-binding domain"/>
    <property type="match status" value="1"/>
</dbReference>
<dbReference type="Pfam" id="PF08220">
    <property type="entry name" value="HTH_DeoR"/>
    <property type="match status" value="1"/>
</dbReference>
<evidence type="ECO:0000256" key="2">
    <source>
        <dbReference type="ARBA" id="ARBA00023015"/>
    </source>
</evidence>
<dbReference type="InterPro" id="IPR014036">
    <property type="entry name" value="DeoR-like_C"/>
</dbReference>
<dbReference type="SUPFAM" id="SSF100950">
    <property type="entry name" value="NagB/RpiA/CoA transferase-like"/>
    <property type="match status" value="1"/>
</dbReference>
<dbReference type="InterPro" id="IPR037171">
    <property type="entry name" value="NagB/RpiA_transferase-like"/>
</dbReference>
<dbReference type="AlphaFoldDB" id="A0A4P6KTE2"/>
<proteinExistence type="predicted"/>
<dbReference type="EMBL" id="CP035913">
    <property type="protein sequence ID" value="QBE61805.1"/>
    <property type="molecule type" value="Genomic_DNA"/>
</dbReference>
<dbReference type="Pfam" id="PF00455">
    <property type="entry name" value="DeoRC"/>
    <property type="match status" value="1"/>
</dbReference>
<name>A0A4P6KTE2_9BURK</name>
<evidence type="ECO:0000259" key="4">
    <source>
        <dbReference type="PROSITE" id="PS51000"/>
    </source>
</evidence>
<dbReference type="Gene3D" id="3.40.50.1360">
    <property type="match status" value="1"/>
</dbReference>
<dbReference type="InterPro" id="IPR036390">
    <property type="entry name" value="WH_DNA-bd_sf"/>
</dbReference>
<dbReference type="Proteomes" id="UP000290637">
    <property type="component" value="Chromosome"/>
</dbReference>
<evidence type="ECO:0000313" key="6">
    <source>
        <dbReference type="Proteomes" id="UP000290637"/>
    </source>
</evidence>
<dbReference type="RefSeq" id="WP_130184942.1">
    <property type="nucleotide sequence ID" value="NZ_CP035913.1"/>
</dbReference>
<evidence type="ECO:0000313" key="5">
    <source>
        <dbReference type="EMBL" id="QBE61805.1"/>
    </source>
</evidence>
<dbReference type="PROSITE" id="PS51000">
    <property type="entry name" value="HTH_DEOR_2"/>
    <property type="match status" value="1"/>
</dbReference>
<organism evidence="5 6">
    <name type="scientific">Pseudoduganella lutea</name>
    <dbReference type="NCBI Taxonomy" id="321985"/>
    <lineage>
        <taxon>Bacteria</taxon>
        <taxon>Pseudomonadati</taxon>
        <taxon>Pseudomonadota</taxon>
        <taxon>Betaproteobacteria</taxon>
        <taxon>Burkholderiales</taxon>
        <taxon>Oxalobacteraceae</taxon>
        <taxon>Telluria group</taxon>
        <taxon>Pseudoduganella</taxon>
    </lineage>
</organism>
<dbReference type="SMART" id="SM01134">
    <property type="entry name" value="DeoRC"/>
    <property type="match status" value="1"/>
</dbReference>
<reference evidence="5 6" key="1">
    <citation type="submission" date="2019-02" db="EMBL/GenBank/DDBJ databases">
        <title>Draft Genome Sequences of Six Type Strains of the Genus Massilia.</title>
        <authorList>
            <person name="Miess H."/>
            <person name="Frediansyhah A."/>
            <person name="Gross H."/>
        </authorList>
    </citation>
    <scope>NUCLEOTIDE SEQUENCE [LARGE SCALE GENOMIC DNA]</scope>
    <source>
        <strain evidence="5 6">DSM 17473</strain>
    </source>
</reference>
<evidence type="ECO:0000256" key="1">
    <source>
        <dbReference type="ARBA" id="ARBA00022491"/>
    </source>
</evidence>
<dbReference type="InterPro" id="IPR050313">
    <property type="entry name" value="Carb_Metab_HTH_regulators"/>
</dbReference>
<dbReference type="PANTHER" id="PTHR30363">
    <property type="entry name" value="HTH-TYPE TRANSCRIPTIONAL REGULATOR SRLR-RELATED"/>
    <property type="match status" value="1"/>
</dbReference>
<protein>
    <submittedName>
        <fullName evidence="5">DeoR/GlpR transcriptional regulator</fullName>
    </submittedName>
</protein>
<sequence length="257" mass="26885">MSDIPIARRDVILHRLDRGLPVVAADLALEFGVSEAAIRRDLRALAAEGRCRRVYGGALPTSPASAPMVVRVDEARERKQALARVGASLVQPGQLVFLDSGSTNLAVVPCLPAGSGITVATNSIAIAAEVARREDLQLLMVGGFVDRHVGGSVDAAAIAMVSSLNVDHCFMGACAVSSVTGVSAFSMADALFKKALALAGHHTVILATSEKLETRAPYRICAVGEIDHLVVEHDAPDEPVRLLAQCETTVLRAAAPP</sequence>
<dbReference type="InterPro" id="IPR001034">
    <property type="entry name" value="DeoR_HTH"/>
</dbReference>
<dbReference type="InterPro" id="IPR036388">
    <property type="entry name" value="WH-like_DNA-bd_sf"/>
</dbReference>
<keyword evidence="3" id="KW-0804">Transcription</keyword>
<gene>
    <name evidence="5" type="ORF">EWM63_01345</name>
</gene>
<dbReference type="PRINTS" id="PR00037">
    <property type="entry name" value="HTHLACR"/>
</dbReference>
<dbReference type="SMART" id="SM00420">
    <property type="entry name" value="HTH_DEOR"/>
    <property type="match status" value="1"/>
</dbReference>